<accession>A0A3N0IXT4</accession>
<evidence type="ECO:0000256" key="1">
    <source>
        <dbReference type="ARBA" id="ARBA00001933"/>
    </source>
</evidence>
<dbReference type="InterPro" id="IPR036052">
    <property type="entry name" value="TrpB-like_PALP_sf"/>
</dbReference>
<comment type="similarity">
    <text evidence="2">Belongs to the threonine synthase family.</text>
</comment>
<dbReference type="GO" id="GO:0005737">
    <property type="term" value="C:cytoplasm"/>
    <property type="evidence" value="ECO:0007669"/>
    <property type="project" value="TreeGrafter"/>
</dbReference>
<evidence type="ECO:0000313" key="9">
    <source>
        <dbReference type="Proteomes" id="UP000253817"/>
    </source>
</evidence>
<dbReference type="NCBIfam" id="TIGR00260">
    <property type="entry name" value="thrC"/>
    <property type="match status" value="1"/>
</dbReference>
<reference evidence="7 9" key="1">
    <citation type="journal article" date="2018" name="Elife">
        <title>Discovery and characterization of a prevalent human gut bacterial enzyme sufficient for the inactivation of a family of plant toxins.</title>
        <authorList>
            <person name="Koppel N."/>
            <person name="Bisanz J.E."/>
            <person name="Pandelia M.E."/>
            <person name="Turnbaugh P.J."/>
            <person name="Balskus E.P."/>
        </authorList>
    </citation>
    <scope>NUCLEOTIDE SEQUENCE [LARGE SCALE GENOMIC DNA]</scope>
    <source>
        <strain evidence="7 9">DSM 16107</strain>
    </source>
</reference>
<dbReference type="EMBL" id="QICC01000026">
    <property type="protein sequence ID" value="RNM41793.1"/>
    <property type="molecule type" value="Genomic_DNA"/>
</dbReference>
<feature type="domain" description="Threonine synthase N-terminal" evidence="6">
    <location>
        <begin position="20"/>
        <end position="97"/>
    </location>
</feature>
<dbReference type="InterPro" id="IPR037158">
    <property type="entry name" value="Thr_synth_N_sf"/>
</dbReference>
<proteinExistence type="inferred from homology"/>
<dbReference type="Proteomes" id="UP000253817">
    <property type="component" value="Unassembled WGS sequence"/>
</dbReference>
<reference evidence="10" key="2">
    <citation type="submission" date="2018-05" db="EMBL/GenBank/DDBJ databases">
        <title>Genome Sequencing of selected type strains of the family Eggerthellaceae.</title>
        <authorList>
            <person name="Danylec N."/>
            <person name="Stoll D.A."/>
            <person name="Doetsch A."/>
            <person name="Huch M."/>
        </authorList>
    </citation>
    <scope>NUCLEOTIDE SEQUENCE [LARGE SCALE GENOMIC DNA]</scope>
    <source>
        <strain evidence="10">DSM 16107</strain>
    </source>
</reference>
<dbReference type="Pfam" id="PF24857">
    <property type="entry name" value="THR4_C"/>
    <property type="match status" value="1"/>
</dbReference>
<dbReference type="CDD" id="cd01560">
    <property type="entry name" value="Thr-synth_2"/>
    <property type="match status" value="1"/>
</dbReference>
<comment type="caution">
    <text evidence="8">The sequence shown here is derived from an EMBL/GenBank/DDBJ whole genome shotgun (WGS) entry which is preliminary data.</text>
</comment>
<dbReference type="Gene3D" id="3.40.50.1100">
    <property type="match status" value="2"/>
</dbReference>
<keyword evidence="3 5" id="KW-0663">Pyridoxal phosphate</keyword>
<dbReference type="Proteomes" id="UP000270112">
    <property type="component" value="Unassembled WGS sequence"/>
</dbReference>
<evidence type="ECO:0000256" key="4">
    <source>
        <dbReference type="NCBIfam" id="TIGR00260"/>
    </source>
</evidence>
<evidence type="ECO:0000256" key="2">
    <source>
        <dbReference type="ARBA" id="ARBA00005517"/>
    </source>
</evidence>
<comment type="cofactor">
    <cofactor evidence="1 5">
        <name>pyridoxal 5'-phosphate</name>
        <dbReference type="ChEBI" id="CHEBI:597326"/>
    </cofactor>
</comment>
<evidence type="ECO:0000313" key="10">
    <source>
        <dbReference type="Proteomes" id="UP000270112"/>
    </source>
</evidence>
<dbReference type="AlphaFoldDB" id="A0A3N0IXT4"/>
<organism evidence="8 10">
    <name type="scientific">Eggerthella sinensis</name>
    <dbReference type="NCBI Taxonomy" id="242230"/>
    <lineage>
        <taxon>Bacteria</taxon>
        <taxon>Bacillati</taxon>
        <taxon>Actinomycetota</taxon>
        <taxon>Coriobacteriia</taxon>
        <taxon>Eggerthellales</taxon>
        <taxon>Eggerthellaceae</taxon>
        <taxon>Eggerthella</taxon>
    </lineage>
</organism>
<dbReference type="Gene3D" id="3.90.1380.10">
    <property type="entry name" value="Threonine synthase, N-terminal domain"/>
    <property type="match status" value="1"/>
</dbReference>
<dbReference type="InterPro" id="IPR004450">
    <property type="entry name" value="Thr_synthase-like"/>
</dbReference>
<dbReference type="PANTHER" id="PTHR43515">
    <property type="entry name" value="THREONINE SYNTHASE-LIKE 1"/>
    <property type="match status" value="1"/>
</dbReference>
<dbReference type="EC" id="4.2.3.1" evidence="4"/>
<dbReference type="PANTHER" id="PTHR43515:SF1">
    <property type="entry name" value="THREONINE SYNTHASE-LIKE 1"/>
    <property type="match status" value="1"/>
</dbReference>
<dbReference type="EMBL" id="PPTT01000019">
    <property type="protein sequence ID" value="RDB67986.1"/>
    <property type="molecule type" value="Genomic_DNA"/>
</dbReference>
<keyword evidence="9" id="KW-1185">Reference proteome</keyword>
<gene>
    <name evidence="7" type="ORF">C1876_11225</name>
    <name evidence="8" type="ORF">DMP09_07875</name>
</gene>
<dbReference type="InterPro" id="IPR029144">
    <property type="entry name" value="Thr_synth_N"/>
</dbReference>
<dbReference type="GO" id="GO:0004795">
    <property type="term" value="F:threonine synthase activity"/>
    <property type="evidence" value="ECO:0007669"/>
    <property type="project" value="UniProtKB-UniRule"/>
</dbReference>
<evidence type="ECO:0000313" key="8">
    <source>
        <dbReference type="EMBL" id="RNM41793.1"/>
    </source>
</evidence>
<evidence type="ECO:0000313" key="7">
    <source>
        <dbReference type="EMBL" id="RDB67986.1"/>
    </source>
</evidence>
<evidence type="ECO:0000256" key="3">
    <source>
        <dbReference type="ARBA" id="ARBA00022898"/>
    </source>
</evidence>
<feature type="modified residue" description="N6-(pyridoxal phosphate)lysine" evidence="5">
    <location>
        <position position="130"/>
    </location>
</feature>
<dbReference type="SUPFAM" id="SSF53686">
    <property type="entry name" value="Tryptophan synthase beta subunit-like PLP-dependent enzymes"/>
    <property type="match status" value="1"/>
</dbReference>
<dbReference type="OrthoDB" id="9778118at2"/>
<dbReference type="Pfam" id="PF14821">
    <property type="entry name" value="Thr_synth_N"/>
    <property type="match status" value="1"/>
</dbReference>
<sequence length="531" mass="58222">MRLTYRRNRQKVQDMAQNLYSDTRGRSERPVTFTEAVIDGLAAGGGLYVPEHIPELSLDEIGALAALPYAQRAARIYEAFDIDLPADTIEALMERAYGDNFDDERICPITSLTANTHVLELWHGPTSAFKDMALQCLPKFFSASAKQLREQGKLDHDFMILVATSGDTGKAALEGFRDADGVSIGVMYPDGGVSDIQFKQMATQRGENVQVWGVRGNFDDCQTGAKNVFGDEAFAARLRDEHGVALSSANSINWGRLMPQIVYYVSAYAQLVADGKLGLGDELDVCVPTGNFGNILAAYYAKCMGVPLGMLYCASNENRVLADFINTGTYDISERDFVLTPSPSMDILVSSNLERQLFELTGRDASAIAGWMDDLKRERRFRVDEGTFAKVRETFASDSIDNATCLDTIKRVFDEHAYLLDPHTAVAYQTAENLRGENPVLIASTAHWAKFGDNVYRALHGIAPGAALPDDVAQLSGCELNELIARETGRDDIPRGLAELDALPVRFGEVIEGGTGDIEAAVTRFLDHLND</sequence>
<name>A0A3N0IXT4_9ACTN</name>
<reference evidence="8" key="3">
    <citation type="journal article" date="2019" name="Microbiol. Resour. Announc.">
        <title>Draft Genome Sequences of Type Strains of Gordonibacter faecihominis, Paraeggerthella hongkongensis, Parvibacter caecicola,Slackia equolifaciens, Slackia faecicanis, and Slackia isoflavoniconvertens.</title>
        <authorList>
            <person name="Danylec N."/>
            <person name="Stoll D.A."/>
            <person name="Dotsch A."/>
            <person name="Huch M."/>
        </authorList>
    </citation>
    <scope>NUCLEOTIDE SEQUENCE</scope>
    <source>
        <strain evidence="8">DSM 16107</strain>
    </source>
</reference>
<evidence type="ECO:0000259" key="6">
    <source>
        <dbReference type="Pfam" id="PF14821"/>
    </source>
</evidence>
<dbReference type="GO" id="GO:0009088">
    <property type="term" value="P:threonine biosynthetic process"/>
    <property type="evidence" value="ECO:0007669"/>
    <property type="project" value="UniProtKB-UniRule"/>
</dbReference>
<evidence type="ECO:0000256" key="5">
    <source>
        <dbReference type="PIRSR" id="PIRSR604450-51"/>
    </source>
</evidence>
<protein>
    <recommendedName>
        <fullName evidence="4">Threonine synthase</fullName>
        <ecNumber evidence="4">4.2.3.1</ecNumber>
    </recommendedName>
</protein>